<evidence type="ECO:0000256" key="1">
    <source>
        <dbReference type="SAM" id="SignalP"/>
    </source>
</evidence>
<evidence type="ECO:0000313" key="2">
    <source>
        <dbReference type="EMBL" id="AZA17027.1"/>
    </source>
</evidence>
<dbReference type="RefSeq" id="WP_231526477.1">
    <property type="nucleotide sequence ID" value="NZ_JAJNVE010000083.1"/>
</dbReference>
<protein>
    <recommendedName>
        <fullName evidence="3">Surface layer protein A domain-containing protein</fullName>
    </recommendedName>
</protein>
<feature type="chain" id="PRO_5038578098" description="Surface layer protein A domain-containing protein" evidence="1">
    <location>
        <begin position="23"/>
        <end position="163"/>
    </location>
</feature>
<gene>
    <name evidence="2" type="ORF">DQL93_00385</name>
</gene>
<feature type="signal peptide" evidence="1">
    <location>
        <begin position="1"/>
        <end position="22"/>
    </location>
</feature>
<dbReference type="AlphaFoldDB" id="A0A3G6JG33"/>
<reference evidence="2" key="1">
    <citation type="submission" date="2018-07" db="EMBL/GenBank/DDBJ databases">
        <authorList>
            <person name="Somerville V."/>
        </authorList>
    </citation>
    <scope>NUCLEOTIDE SEQUENCE</scope>
    <source>
        <strain evidence="2">NWC_2_2</strain>
    </source>
</reference>
<proteinExistence type="predicted"/>
<keyword evidence="1" id="KW-0732">Signal</keyword>
<accession>A0A3G6JG33</accession>
<organism evidence="2">
    <name type="scientific">Lactobacillus delbrueckii subsp. lactis</name>
    <dbReference type="NCBI Taxonomy" id="29397"/>
    <lineage>
        <taxon>Bacteria</taxon>
        <taxon>Bacillati</taxon>
        <taxon>Bacillota</taxon>
        <taxon>Bacilli</taxon>
        <taxon>Lactobacillales</taxon>
        <taxon>Lactobacillaceae</taxon>
        <taxon>Lactobacillus</taxon>
    </lineage>
</organism>
<evidence type="ECO:0008006" key="3">
    <source>
        <dbReference type="Google" id="ProtNLM"/>
    </source>
</evidence>
<dbReference type="EMBL" id="CP031023">
    <property type="protein sequence ID" value="AZA17027.1"/>
    <property type="molecule type" value="Genomic_DNA"/>
</dbReference>
<name>A0A3G6JG33_LACDL</name>
<sequence>MLKKLRNTLLALAALLSFTALAATPNTVSAASSSKYTPKYIKRQVVLQLNCNSYVYTTRNRIVRTNKDVRYFTLFTKYHATKYNYGFVGKKYWLPYKKINGHYFYYIGYGAYTKARNVSSVNNLLQYSNGEKAMLTMAGYPSTFDSKTKKIKDLTKNIKQVNT</sequence>